<keyword evidence="4" id="KW-0460">Magnesium</keyword>
<sequence length="635" mass="71490">MLTIKTKFGSYACHYLTKPKKNAKTLVCLHGFMGTHATFDFLKEHSQWNIIGIDLMGHGESELSNNSVDYVLTNMSEALEEVFIKMALTDIYLLGYSFGGRLAQTYAYHYPNRVKHLFLESAGTGLKEEEEKTLRKESDQKLAQKLKHEGMVSFVEMWQNLPLFASQKLISDKKIMAEVTCKKQQNSETMALSLVHGSVAHQLNFLETDLFNTVPTTFIAGSLDEKYTQIGQTLTDLKQVNLVIIKNVGHCAHLEAPEYFFDILHAMIEGKTIQIQNIEAYEHDLELVTPFKTSYGELTRKKTDIFVVTSTGGIQGYGELLSFETPDYIEETLSNDRHLIKTDLVPLIAGQVLYSPRQVRDLFSPVKGNQMAKSAIETAIWDLFAKVNELSLSEYIGLINEEITVGVSLGIQKDEETLLNIVTDYVNQGYSRIKLKISKGKDLSYIKKIREVYPDLTIMVDANSGYHLSDIDLLKQLDNYRLAMIEQPLGASDFYEHSLLQKEINTPICLDENIRSLNDVKLAHSIRSCQSINLKIPRVGGLTEALEILEYAKDNQLSIWLGGMLESGVGRSLNLILANHSAFTLPGDLSASDRYYVEDVITQSFSLNNGKMKASNEVGIGVCLKETRVKKKKYL</sequence>
<evidence type="ECO:0000256" key="1">
    <source>
        <dbReference type="ARBA" id="ARBA00001968"/>
    </source>
</evidence>
<dbReference type="Proteomes" id="UP000501747">
    <property type="component" value="Chromosome"/>
</dbReference>
<reference evidence="9 10" key="1">
    <citation type="submission" date="2020-03" db="EMBL/GenBank/DDBJ databases">
        <title>Vagococcus sp. nov., isolated from beetles.</title>
        <authorList>
            <person name="Hyun D.-W."/>
            <person name="Bae J.-W."/>
        </authorList>
    </citation>
    <scope>NUCLEOTIDE SEQUENCE [LARGE SCALE GENOMIC DNA]</scope>
    <source>
        <strain evidence="9 10">HDW17B</strain>
    </source>
</reference>
<dbReference type="Gene3D" id="3.30.390.10">
    <property type="entry name" value="Enolase-like, N-terminal domain"/>
    <property type="match status" value="1"/>
</dbReference>
<dbReference type="GO" id="GO:0043748">
    <property type="term" value="F:O-succinylbenzoate synthase activity"/>
    <property type="evidence" value="ECO:0007669"/>
    <property type="project" value="UniProtKB-EC"/>
</dbReference>
<comment type="cofactor">
    <cofactor evidence="1">
        <name>a divalent metal cation</name>
        <dbReference type="ChEBI" id="CHEBI:60240"/>
    </cofactor>
</comment>
<dbReference type="GO" id="GO:0009234">
    <property type="term" value="P:menaquinone biosynthetic process"/>
    <property type="evidence" value="ECO:0007669"/>
    <property type="project" value="UniProtKB-UniRule"/>
</dbReference>
<dbReference type="InterPro" id="IPR029058">
    <property type="entry name" value="AB_hydrolase_fold"/>
</dbReference>
<dbReference type="GO" id="GO:0070205">
    <property type="term" value="F:2-succinyl-6-hydroxy-2,4-cyclohexadiene-1-carboxylate synthase activity"/>
    <property type="evidence" value="ECO:0007669"/>
    <property type="project" value="UniProtKB-UniRule"/>
</dbReference>
<dbReference type="EMBL" id="CP049887">
    <property type="protein sequence ID" value="QIL49245.1"/>
    <property type="molecule type" value="Genomic_DNA"/>
</dbReference>
<dbReference type="UniPathway" id="UPA00079"/>
<dbReference type="UniPathway" id="UPA01057">
    <property type="reaction ID" value="UER00165"/>
</dbReference>
<dbReference type="InterPro" id="IPR000639">
    <property type="entry name" value="Epox_hydrolase-like"/>
</dbReference>
<evidence type="ECO:0000256" key="6">
    <source>
        <dbReference type="NCBIfam" id="TIGR01928"/>
    </source>
</evidence>
<dbReference type="CDD" id="cd03317">
    <property type="entry name" value="NAAAR"/>
    <property type="match status" value="1"/>
</dbReference>
<name>A0A6G8AWB8_9ENTE</name>
<dbReference type="SUPFAM" id="SSF53474">
    <property type="entry name" value="alpha/beta-Hydrolases"/>
    <property type="match status" value="1"/>
</dbReference>
<evidence type="ECO:0000256" key="5">
    <source>
        <dbReference type="ARBA" id="ARBA00023239"/>
    </source>
</evidence>
<keyword evidence="3" id="KW-0479">Metal-binding</keyword>
<dbReference type="GO" id="GO:0016854">
    <property type="term" value="F:racemase and epimerase activity"/>
    <property type="evidence" value="ECO:0007669"/>
    <property type="project" value="UniProtKB-ARBA"/>
</dbReference>
<dbReference type="SFLD" id="SFLDS00001">
    <property type="entry name" value="Enolase"/>
    <property type="match status" value="1"/>
</dbReference>
<dbReference type="PRINTS" id="PR00111">
    <property type="entry name" value="ABHYDROLASE"/>
</dbReference>
<dbReference type="Pfam" id="PF00561">
    <property type="entry name" value="Abhydrolase_1"/>
    <property type="match status" value="1"/>
</dbReference>
<dbReference type="Gene3D" id="3.40.50.1820">
    <property type="entry name" value="alpha/beta hydrolase"/>
    <property type="match status" value="1"/>
</dbReference>
<keyword evidence="2" id="KW-0474">Menaquinone biosynthesis</keyword>
<dbReference type="NCBIfam" id="TIGR03695">
    <property type="entry name" value="menH_SHCHC"/>
    <property type="match status" value="1"/>
</dbReference>
<dbReference type="SFLD" id="SFLDF00009">
    <property type="entry name" value="o-succinylbenzoate_synthase"/>
    <property type="match status" value="1"/>
</dbReference>
<dbReference type="Gene3D" id="3.20.20.120">
    <property type="entry name" value="Enolase-like C-terminal domain"/>
    <property type="match status" value="1"/>
</dbReference>
<protein>
    <recommendedName>
        <fullName evidence="6 7">Multifunctional fusion protein</fullName>
    </recommendedName>
    <domain>
        <recommendedName>
            <fullName evidence="6">o-succinylbenzoate synthase</fullName>
            <ecNumber evidence="6">4.2.1.113</ecNumber>
        </recommendedName>
    </domain>
    <domain>
        <recommendedName>
            <fullName evidence="7">2-succinyl-6-hydroxy-2,4-cyclohexadiene-1-carboxylate synthase</fullName>
            <ecNumber evidence="7">4.2.99.20</ecNumber>
        </recommendedName>
    </domain>
</protein>
<dbReference type="InterPro" id="IPR036849">
    <property type="entry name" value="Enolase-like_C_sf"/>
</dbReference>
<dbReference type="InterPro" id="IPR013341">
    <property type="entry name" value="Mandelate_racemase_N_dom"/>
</dbReference>
<dbReference type="GO" id="GO:0046872">
    <property type="term" value="F:metal ion binding"/>
    <property type="evidence" value="ECO:0007669"/>
    <property type="project" value="UniProtKB-KW"/>
</dbReference>
<dbReference type="PANTHER" id="PTHR48073:SF5">
    <property type="entry name" value="O-SUCCINYLBENZOATE SYNTHASE"/>
    <property type="match status" value="1"/>
</dbReference>
<dbReference type="InterPro" id="IPR000073">
    <property type="entry name" value="AB_hydrolase_1"/>
</dbReference>
<accession>A0A6G8AWB8</accession>
<evidence type="ECO:0000313" key="9">
    <source>
        <dbReference type="EMBL" id="QIL49245.1"/>
    </source>
</evidence>
<dbReference type="PRINTS" id="PR00412">
    <property type="entry name" value="EPOXHYDRLASE"/>
</dbReference>
<evidence type="ECO:0000256" key="2">
    <source>
        <dbReference type="ARBA" id="ARBA00022428"/>
    </source>
</evidence>
<dbReference type="AlphaFoldDB" id="A0A6G8AWB8"/>
<gene>
    <name evidence="9" type="primary">menC</name>
    <name evidence="9" type="ORF">G7082_12460</name>
</gene>
<dbReference type="SUPFAM" id="SSF51604">
    <property type="entry name" value="Enolase C-terminal domain-like"/>
    <property type="match status" value="1"/>
</dbReference>
<dbReference type="EC" id="4.2.1.113" evidence="6"/>
<dbReference type="InterPro" id="IPR022485">
    <property type="entry name" value="SHCHC_synthase_MenH"/>
</dbReference>
<dbReference type="InterPro" id="IPR010197">
    <property type="entry name" value="OSBS/NAAAR"/>
</dbReference>
<proteinExistence type="predicted"/>
<evidence type="ECO:0000256" key="3">
    <source>
        <dbReference type="ARBA" id="ARBA00022723"/>
    </source>
</evidence>
<evidence type="ECO:0000256" key="7">
    <source>
        <dbReference type="NCBIfam" id="TIGR03695"/>
    </source>
</evidence>
<dbReference type="PANTHER" id="PTHR48073">
    <property type="entry name" value="O-SUCCINYLBENZOATE SYNTHASE-RELATED"/>
    <property type="match status" value="1"/>
</dbReference>
<dbReference type="SMART" id="SM00922">
    <property type="entry name" value="MR_MLE"/>
    <property type="match status" value="1"/>
</dbReference>
<dbReference type="InterPro" id="IPR013342">
    <property type="entry name" value="Mandelate_racemase_C"/>
</dbReference>
<evidence type="ECO:0000259" key="8">
    <source>
        <dbReference type="SMART" id="SM00922"/>
    </source>
</evidence>
<keyword evidence="5 9" id="KW-0456">Lyase</keyword>
<dbReference type="Pfam" id="PF13378">
    <property type="entry name" value="MR_MLE_C"/>
    <property type="match status" value="1"/>
</dbReference>
<dbReference type="InterPro" id="IPR029017">
    <property type="entry name" value="Enolase-like_N"/>
</dbReference>
<dbReference type="Pfam" id="PF02746">
    <property type="entry name" value="MR_MLE_N"/>
    <property type="match status" value="1"/>
</dbReference>
<dbReference type="InterPro" id="IPR029065">
    <property type="entry name" value="Enolase_C-like"/>
</dbReference>
<organism evidence="9 10">
    <name type="scientific">Vagococcus hydrophili</name>
    <dbReference type="NCBI Taxonomy" id="2714947"/>
    <lineage>
        <taxon>Bacteria</taxon>
        <taxon>Bacillati</taxon>
        <taxon>Bacillota</taxon>
        <taxon>Bacilli</taxon>
        <taxon>Lactobacillales</taxon>
        <taxon>Enterococcaceae</taxon>
        <taxon>Vagococcus</taxon>
    </lineage>
</organism>
<dbReference type="SFLD" id="SFLDG00180">
    <property type="entry name" value="muconate_cycloisomerase"/>
    <property type="match status" value="1"/>
</dbReference>
<evidence type="ECO:0000313" key="10">
    <source>
        <dbReference type="Proteomes" id="UP000501747"/>
    </source>
</evidence>
<keyword evidence="10" id="KW-1185">Reference proteome</keyword>
<dbReference type="EC" id="4.2.99.20" evidence="7"/>
<dbReference type="KEGG" id="vhy:G7082_12460"/>
<dbReference type="RefSeq" id="WP_166035371.1">
    <property type="nucleotide sequence ID" value="NZ_CP049887.1"/>
</dbReference>
<dbReference type="SUPFAM" id="SSF54826">
    <property type="entry name" value="Enolase N-terminal domain-like"/>
    <property type="match status" value="1"/>
</dbReference>
<evidence type="ECO:0000256" key="4">
    <source>
        <dbReference type="ARBA" id="ARBA00022842"/>
    </source>
</evidence>
<dbReference type="NCBIfam" id="TIGR01928">
    <property type="entry name" value="menC_lowGC_arch"/>
    <property type="match status" value="1"/>
</dbReference>
<feature type="domain" description="Mandelate racemase/muconate lactonizing enzyme C-terminal" evidence="8">
    <location>
        <begin position="414"/>
        <end position="507"/>
    </location>
</feature>